<accession>A0A3B0WL81</accession>
<evidence type="ECO:0000256" key="8">
    <source>
        <dbReference type="SAM" id="Phobius"/>
    </source>
</evidence>
<dbReference type="NCBIfam" id="TIGR04152">
    <property type="entry name" value="exosort_VPLPA"/>
    <property type="match status" value="1"/>
</dbReference>
<dbReference type="Pfam" id="PF11984">
    <property type="entry name" value="DUF3485"/>
    <property type="match status" value="1"/>
</dbReference>
<feature type="transmembrane region" description="Helical" evidence="8">
    <location>
        <begin position="20"/>
        <end position="40"/>
    </location>
</feature>
<dbReference type="InterPro" id="IPR026392">
    <property type="entry name" value="Exo/Archaeosortase_dom"/>
</dbReference>
<organism evidence="10">
    <name type="scientific">hydrothermal vent metagenome</name>
    <dbReference type="NCBI Taxonomy" id="652676"/>
    <lineage>
        <taxon>unclassified sequences</taxon>
        <taxon>metagenomes</taxon>
        <taxon>ecological metagenomes</taxon>
    </lineage>
</organism>
<reference evidence="10" key="1">
    <citation type="submission" date="2018-06" db="EMBL/GenBank/DDBJ databases">
        <authorList>
            <person name="Zhirakovskaya E."/>
        </authorList>
    </citation>
    <scope>NUCLEOTIDE SEQUENCE</scope>
</reference>
<dbReference type="GO" id="GO:0008233">
    <property type="term" value="F:peptidase activity"/>
    <property type="evidence" value="ECO:0007669"/>
    <property type="project" value="UniProtKB-KW"/>
</dbReference>
<feature type="transmembrane region" description="Helical" evidence="8">
    <location>
        <begin position="113"/>
        <end position="133"/>
    </location>
</feature>
<feature type="transmembrane region" description="Helical" evidence="8">
    <location>
        <begin position="205"/>
        <end position="224"/>
    </location>
</feature>
<feature type="transmembrane region" description="Helical" evidence="8">
    <location>
        <begin position="139"/>
        <end position="157"/>
    </location>
</feature>
<evidence type="ECO:0000256" key="5">
    <source>
        <dbReference type="ARBA" id="ARBA00022801"/>
    </source>
</evidence>
<feature type="domain" description="Methanolan biosynthesis EpsI" evidence="9">
    <location>
        <begin position="335"/>
        <end position="537"/>
    </location>
</feature>
<dbReference type="GO" id="GO:0005886">
    <property type="term" value="C:plasma membrane"/>
    <property type="evidence" value="ECO:0007669"/>
    <property type="project" value="UniProtKB-SubCell"/>
</dbReference>
<evidence type="ECO:0000256" key="4">
    <source>
        <dbReference type="ARBA" id="ARBA00022692"/>
    </source>
</evidence>
<dbReference type="GO" id="GO:0006508">
    <property type="term" value="P:proteolysis"/>
    <property type="evidence" value="ECO:0007669"/>
    <property type="project" value="UniProtKB-KW"/>
</dbReference>
<dbReference type="InterPro" id="IPR026491">
    <property type="entry name" value="ExosortD_VPLPA"/>
</dbReference>
<dbReference type="EMBL" id="UOFE01000024">
    <property type="protein sequence ID" value="VAW52092.1"/>
    <property type="molecule type" value="Genomic_DNA"/>
</dbReference>
<evidence type="ECO:0000256" key="7">
    <source>
        <dbReference type="ARBA" id="ARBA00023136"/>
    </source>
</evidence>
<dbReference type="InterPro" id="IPR019127">
    <property type="entry name" value="Exosortase"/>
</dbReference>
<feature type="transmembrane region" description="Helical" evidence="8">
    <location>
        <begin position="328"/>
        <end position="345"/>
    </location>
</feature>
<feature type="transmembrane region" description="Helical" evidence="8">
    <location>
        <begin position="88"/>
        <end position="106"/>
    </location>
</feature>
<feature type="transmembrane region" description="Helical" evidence="8">
    <location>
        <begin position="274"/>
        <end position="294"/>
    </location>
</feature>
<sequence>MTENNITNENASSESVSVNIWGVPYLILGWYVALVSMLYFYLYEHGLNRMVNSWFEREEYSHGIMIPMITLFLVWQKKDILETCKFEGSNFGVGVVFFGVLLVFLGEVSAITVFIQYGFVFIISGVVLSYMGMTAFKQIAVPFALLFFMIPLPAIIFQELSQYLQLISTQIGVFVIRLFSISVYVEGNVIDLGIYQLQVVEACNGLRYLFPLMTLGFIAAYFYKVETWKRVVVFLSSVPITVLMNSFRIGVIGVTVEYWGIEMAEGFLHEFEGWIIFMACAGLMLFEMLLFAYFGKVKQPLVEVFGIELPAESPANAVVNKRPVPKQLVIASSFIIVSLILGYFAPERTDLIVDRKEFESFPVIVGDWDSSNSQEQLLPADIIDVLKFDDYLLSSYRNNENMEVNLYVAYYGSQGKGASIHSPRACLPGGGWQIKEFEDYSVPDLSRANSVLNVNRVLIQMGESKQLVYYWFPQRGRNITNEYILKWYVFWDSLTMNRSDGALVRVTTTVQPGENLVDADARLAAFLKETSPLLRDYIPE</sequence>
<dbReference type="InterPro" id="IPR014263">
    <property type="entry name" value="Methanolan_biosynth_EpsI"/>
</dbReference>
<protein>
    <submittedName>
        <fullName evidence="10">Eight transmembrane protein EpsH / EpsI protein</fullName>
    </submittedName>
</protein>
<keyword evidence="2" id="KW-1003">Cell membrane</keyword>
<dbReference type="NCBIfam" id="TIGR04178">
    <property type="entry name" value="exo_archaeo"/>
    <property type="match status" value="1"/>
</dbReference>
<dbReference type="Pfam" id="PF09721">
    <property type="entry name" value="Exosortase_EpsH"/>
    <property type="match status" value="1"/>
</dbReference>
<keyword evidence="3" id="KW-0645">Protease</keyword>
<dbReference type="NCBIfam" id="TIGR02602">
    <property type="entry name" value="8TM_EpsH"/>
    <property type="match status" value="1"/>
</dbReference>
<feature type="transmembrane region" description="Helical" evidence="8">
    <location>
        <begin position="164"/>
        <end position="185"/>
    </location>
</feature>
<name>A0A3B0WL81_9ZZZZ</name>
<keyword evidence="4 8" id="KW-0812">Transmembrane</keyword>
<evidence type="ECO:0000259" key="9">
    <source>
        <dbReference type="Pfam" id="PF11984"/>
    </source>
</evidence>
<evidence type="ECO:0000256" key="1">
    <source>
        <dbReference type="ARBA" id="ARBA00004651"/>
    </source>
</evidence>
<comment type="subcellular location">
    <subcellularLocation>
        <location evidence="1">Cell membrane</location>
        <topology evidence="1">Multi-pass membrane protein</topology>
    </subcellularLocation>
</comment>
<dbReference type="InterPro" id="IPR013426">
    <property type="entry name" value="EpsH-like"/>
</dbReference>
<evidence type="ECO:0000256" key="3">
    <source>
        <dbReference type="ARBA" id="ARBA00022670"/>
    </source>
</evidence>
<feature type="transmembrane region" description="Helical" evidence="8">
    <location>
        <begin position="60"/>
        <end position="76"/>
    </location>
</feature>
<proteinExistence type="predicted"/>
<dbReference type="AlphaFoldDB" id="A0A3B0WL81"/>
<keyword evidence="6 8" id="KW-1133">Transmembrane helix</keyword>
<feature type="transmembrane region" description="Helical" evidence="8">
    <location>
        <begin position="231"/>
        <end position="254"/>
    </location>
</feature>
<gene>
    <name evidence="10" type="ORF">MNBD_GAMMA05-624</name>
</gene>
<keyword evidence="5" id="KW-0378">Hydrolase</keyword>
<evidence type="ECO:0000256" key="2">
    <source>
        <dbReference type="ARBA" id="ARBA00022475"/>
    </source>
</evidence>
<evidence type="ECO:0000256" key="6">
    <source>
        <dbReference type="ARBA" id="ARBA00022989"/>
    </source>
</evidence>
<evidence type="ECO:0000313" key="10">
    <source>
        <dbReference type="EMBL" id="VAW52092.1"/>
    </source>
</evidence>
<dbReference type="NCBIfam" id="TIGR02914">
    <property type="entry name" value="EpsI_fam"/>
    <property type="match status" value="1"/>
</dbReference>
<keyword evidence="7 8" id="KW-0472">Membrane</keyword>